<keyword evidence="1" id="KW-0812">Transmembrane</keyword>
<dbReference type="KEGG" id="maga:Mag101_06645"/>
<gene>
    <name evidence="2" type="ORF">Mag101_06645</name>
</gene>
<evidence type="ECO:0000313" key="3">
    <source>
        <dbReference type="Proteomes" id="UP000188219"/>
    </source>
</evidence>
<protein>
    <submittedName>
        <fullName evidence="2">Uncharacterized protein</fullName>
    </submittedName>
</protein>
<evidence type="ECO:0000256" key="1">
    <source>
        <dbReference type="SAM" id="Phobius"/>
    </source>
</evidence>
<keyword evidence="1" id="KW-0472">Membrane</keyword>
<dbReference type="AlphaFoldDB" id="A0A1Q2M4Z6"/>
<keyword evidence="1" id="KW-1133">Transmembrane helix</keyword>
<name>A0A1Q2M4Z6_9GAMM</name>
<proteinExistence type="predicted"/>
<organism evidence="2 3">
    <name type="scientific">Microbulbifer agarilyticus</name>
    <dbReference type="NCBI Taxonomy" id="260552"/>
    <lineage>
        <taxon>Bacteria</taxon>
        <taxon>Pseudomonadati</taxon>
        <taxon>Pseudomonadota</taxon>
        <taxon>Gammaproteobacteria</taxon>
        <taxon>Cellvibrionales</taxon>
        <taxon>Microbulbiferaceae</taxon>
        <taxon>Microbulbifer</taxon>
    </lineage>
</organism>
<sequence length="78" mass="8969">MGFAKSFILGFSRIKLGRAQLLMLPLIILFTMAILTVAYSMGQRLIQRLACARLIYIDRITLQMVFLERVNLLPVRLN</sequence>
<accession>A0A1Q2M4Z6</accession>
<dbReference type="EMBL" id="CP019650">
    <property type="protein sequence ID" value="AQQ67347.1"/>
    <property type="molecule type" value="Genomic_DNA"/>
</dbReference>
<keyword evidence="3" id="KW-1185">Reference proteome</keyword>
<reference evidence="2" key="1">
    <citation type="submission" date="2017-02" db="EMBL/GenBank/DDBJ databases">
        <title>Genome of Microbulbifer agarilyticus GP101.</title>
        <authorList>
            <person name="Jung J."/>
            <person name="Bae S.S."/>
            <person name="Baek K."/>
        </authorList>
    </citation>
    <scope>NUCLEOTIDE SEQUENCE [LARGE SCALE GENOMIC DNA]</scope>
    <source>
        <strain evidence="2">GP101</strain>
    </source>
</reference>
<dbReference type="Proteomes" id="UP000188219">
    <property type="component" value="Chromosome"/>
</dbReference>
<feature type="transmembrane region" description="Helical" evidence="1">
    <location>
        <begin position="21"/>
        <end position="41"/>
    </location>
</feature>
<evidence type="ECO:0000313" key="2">
    <source>
        <dbReference type="EMBL" id="AQQ67347.1"/>
    </source>
</evidence>